<keyword evidence="3" id="KW-0804">Transcription</keyword>
<dbReference type="Gene3D" id="3.40.50.2300">
    <property type="match status" value="2"/>
</dbReference>
<dbReference type="SUPFAM" id="SSF53822">
    <property type="entry name" value="Periplasmic binding protein-like I"/>
    <property type="match status" value="1"/>
</dbReference>
<dbReference type="InterPro" id="IPR025997">
    <property type="entry name" value="SBP_2_dom"/>
</dbReference>
<keyword evidence="2" id="KW-0238">DNA-binding</keyword>
<evidence type="ECO:0000256" key="2">
    <source>
        <dbReference type="ARBA" id="ARBA00023125"/>
    </source>
</evidence>
<gene>
    <name evidence="5" type="ORF">AHMF7605_04625</name>
</gene>
<dbReference type="Pfam" id="PF13407">
    <property type="entry name" value="Peripla_BP_4"/>
    <property type="match status" value="1"/>
</dbReference>
<evidence type="ECO:0000259" key="4">
    <source>
        <dbReference type="PROSITE" id="PS50932"/>
    </source>
</evidence>
<accession>A0A2T2YBF0</accession>
<dbReference type="EMBL" id="PYFT01000001">
    <property type="protein sequence ID" value="PSR52860.1"/>
    <property type="molecule type" value="Genomic_DNA"/>
</dbReference>
<dbReference type="CDD" id="cd01392">
    <property type="entry name" value="HTH_LacI"/>
    <property type="match status" value="1"/>
</dbReference>
<sequence>MSGKLSNKFYMEKKNIRIKDIAQLAGVSSGTVDRVLHNRGKVSEEALRKVLQTLKEIDYKPNLIARTLGTKKTFRIAVLIPDPSQDEYWAQSEVGIKQAINDWHQYDVQIKTYFFDLYHKDSFLRVTHAVLQARPDGIVIAPIFYHEALPFLQQCQSYKIPFTIFNTDIREVRPLSFIGQNLYESGRVAAELMCLGHQKTGTLAVLHINEDSVNSIHLLDKQRGFQQYIKEKDLTGVKIKVLNIKDSENGKEVKRILELLEDETLQGVYVTTSKGVSFIAALLQKLNRVDLRLIGYDLLPENIKYLEAGTIRFLINQNAKHQTFLGIQQLANYLFLRKEPLAHNFLPLEIITRENLCSYLRSAVPHF</sequence>
<dbReference type="PROSITE" id="PS00356">
    <property type="entry name" value="HTH_LACI_1"/>
    <property type="match status" value="1"/>
</dbReference>
<name>A0A2T2YBF0_9BACT</name>
<organism evidence="5 6">
    <name type="scientific">Adhaeribacter arboris</name>
    <dbReference type="NCBI Taxonomy" id="2072846"/>
    <lineage>
        <taxon>Bacteria</taxon>
        <taxon>Pseudomonadati</taxon>
        <taxon>Bacteroidota</taxon>
        <taxon>Cytophagia</taxon>
        <taxon>Cytophagales</taxon>
        <taxon>Hymenobacteraceae</taxon>
        <taxon>Adhaeribacter</taxon>
    </lineage>
</organism>
<dbReference type="GO" id="GO:0003700">
    <property type="term" value="F:DNA-binding transcription factor activity"/>
    <property type="evidence" value="ECO:0007669"/>
    <property type="project" value="TreeGrafter"/>
</dbReference>
<proteinExistence type="predicted"/>
<evidence type="ECO:0000313" key="5">
    <source>
        <dbReference type="EMBL" id="PSR52860.1"/>
    </source>
</evidence>
<dbReference type="Pfam" id="PF00356">
    <property type="entry name" value="LacI"/>
    <property type="match status" value="1"/>
</dbReference>
<evidence type="ECO:0000256" key="1">
    <source>
        <dbReference type="ARBA" id="ARBA00023015"/>
    </source>
</evidence>
<dbReference type="SMART" id="SM00354">
    <property type="entry name" value="HTH_LACI"/>
    <property type="match status" value="1"/>
</dbReference>
<dbReference type="PROSITE" id="PS50932">
    <property type="entry name" value="HTH_LACI_2"/>
    <property type="match status" value="1"/>
</dbReference>
<evidence type="ECO:0000313" key="6">
    <source>
        <dbReference type="Proteomes" id="UP000240357"/>
    </source>
</evidence>
<comment type="caution">
    <text evidence="5">The sequence shown here is derived from an EMBL/GenBank/DDBJ whole genome shotgun (WGS) entry which is preliminary data.</text>
</comment>
<dbReference type="AlphaFoldDB" id="A0A2T2YBF0"/>
<dbReference type="PANTHER" id="PTHR30146:SF144">
    <property type="entry name" value="LACI-FAMILY TRANSCRIPTION REGULATOR"/>
    <property type="match status" value="1"/>
</dbReference>
<dbReference type="GO" id="GO:0000976">
    <property type="term" value="F:transcription cis-regulatory region binding"/>
    <property type="evidence" value="ECO:0007669"/>
    <property type="project" value="TreeGrafter"/>
</dbReference>
<evidence type="ECO:0000256" key="3">
    <source>
        <dbReference type="ARBA" id="ARBA00023163"/>
    </source>
</evidence>
<keyword evidence="1" id="KW-0805">Transcription regulation</keyword>
<dbReference type="Proteomes" id="UP000240357">
    <property type="component" value="Unassembled WGS sequence"/>
</dbReference>
<dbReference type="Gene3D" id="1.10.260.40">
    <property type="entry name" value="lambda repressor-like DNA-binding domains"/>
    <property type="match status" value="1"/>
</dbReference>
<reference evidence="5 6" key="1">
    <citation type="submission" date="2018-03" db="EMBL/GenBank/DDBJ databases">
        <title>Adhaeribacter sp. HMF7605 Genome sequencing and assembly.</title>
        <authorList>
            <person name="Kang H."/>
            <person name="Kang J."/>
            <person name="Cha I."/>
            <person name="Kim H."/>
            <person name="Joh K."/>
        </authorList>
    </citation>
    <scope>NUCLEOTIDE SEQUENCE [LARGE SCALE GENOMIC DNA]</scope>
    <source>
        <strain evidence="5 6">HMF7605</strain>
    </source>
</reference>
<dbReference type="SUPFAM" id="SSF47413">
    <property type="entry name" value="lambda repressor-like DNA-binding domains"/>
    <property type="match status" value="1"/>
</dbReference>
<dbReference type="InterPro" id="IPR000843">
    <property type="entry name" value="HTH_LacI"/>
</dbReference>
<dbReference type="InterPro" id="IPR028082">
    <property type="entry name" value="Peripla_BP_I"/>
</dbReference>
<dbReference type="PANTHER" id="PTHR30146">
    <property type="entry name" value="LACI-RELATED TRANSCRIPTIONAL REPRESSOR"/>
    <property type="match status" value="1"/>
</dbReference>
<feature type="domain" description="HTH lacI-type" evidence="4">
    <location>
        <begin position="16"/>
        <end position="70"/>
    </location>
</feature>
<keyword evidence="6" id="KW-1185">Reference proteome</keyword>
<dbReference type="InterPro" id="IPR010982">
    <property type="entry name" value="Lambda_DNA-bd_dom_sf"/>
</dbReference>
<protein>
    <submittedName>
        <fullName evidence="5">LacI family transcriptional regulator</fullName>
    </submittedName>
</protein>